<dbReference type="Proteomes" id="UP001500166">
    <property type="component" value="Unassembled WGS sequence"/>
</dbReference>
<organism evidence="2 3">
    <name type="scientific">Kocuria atrinae</name>
    <dbReference type="NCBI Taxonomy" id="592377"/>
    <lineage>
        <taxon>Bacteria</taxon>
        <taxon>Bacillati</taxon>
        <taxon>Actinomycetota</taxon>
        <taxon>Actinomycetes</taxon>
        <taxon>Micrococcales</taxon>
        <taxon>Micrococcaceae</taxon>
        <taxon>Kocuria</taxon>
    </lineage>
</organism>
<feature type="compositionally biased region" description="Polar residues" evidence="1">
    <location>
        <begin position="105"/>
        <end position="117"/>
    </location>
</feature>
<dbReference type="InterPro" id="IPR010152">
    <property type="entry name" value="CRISPR-assoc_prot_Cas2_sub"/>
</dbReference>
<sequence length="123" mass="13912">MIVMVLSACPAGLRGDLTKWLLEISPGVFVGQGSARVRGLLWERVTELSKDGRAIMVYSSDGEQRLRFKVHRHDWTPIDLDGLTLMKRPATPGSGPTRRRGWSVASRQKSARQPSWRRQSRNE</sequence>
<gene>
    <name evidence="2" type="ORF">GCM10009824_26350</name>
</gene>
<dbReference type="CDD" id="cd09755">
    <property type="entry name" value="Cas2_I-E"/>
    <property type="match status" value="1"/>
</dbReference>
<dbReference type="NCBIfam" id="TIGR01873">
    <property type="entry name" value="cas_CT1978"/>
    <property type="match status" value="1"/>
</dbReference>
<keyword evidence="3" id="KW-1185">Reference proteome</keyword>
<name>A0ABP5JUM6_9MICC</name>
<comment type="caution">
    <text evidence="2">The sequence shown here is derived from an EMBL/GenBank/DDBJ whole genome shotgun (WGS) entry which is preliminary data.</text>
</comment>
<dbReference type="EMBL" id="BAAAQA010000033">
    <property type="protein sequence ID" value="GAA2122957.1"/>
    <property type="molecule type" value="Genomic_DNA"/>
</dbReference>
<dbReference type="Pfam" id="PF09707">
    <property type="entry name" value="Cas_Cas2CT1978"/>
    <property type="match status" value="1"/>
</dbReference>
<dbReference type="Gene3D" id="3.30.70.240">
    <property type="match status" value="1"/>
</dbReference>
<proteinExistence type="predicted"/>
<feature type="region of interest" description="Disordered" evidence="1">
    <location>
        <begin position="85"/>
        <end position="123"/>
    </location>
</feature>
<protein>
    <submittedName>
        <fullName evidence="2">Uncharacterized protein</fullName>
    </submittedName>
</protein>
<evidence type="ECO:0000256" key="1">
    <source>
        <dbReference type="SAM" id="MobiDB-lite"/>
    </source>
</evidence>
<evidence type="ECO:0000313" key="2">
    <source>
        <dbReference type="EMBL" id="GAA2122957.1"/>
    </source>
</evidence>
<reference evidence="3" key="1">
    <citation type="journal article" date="2019" name="Int. J. Syst. Evol. Microbiol.">
        <title>The Global Catalogue of Microorganisms (GCM) 10K type strain sequencing project: providing services to taxonomists for standard genome sequencing and annotation.</title>
        <authorList>
            <consortium name="The Broad Institute Genomics Platform"/>
            <consortium name="The Broad Institute Genome Sequencing Center for Infectious Disease"/>
            <person name="Wu L."/>
            <person name="Ma J."/>
        </authorList>
    </citation>
    <scope>NUCLEOTIDE SEQUENCE [LARGE SCALE GENOMIC DNA]</scope>
    <source>
        <strain evidence="3">JCM 15914</strain>
    </source>
</reference>
<evidence type="ECO:0000313" key="3">
    <source>
        <dbReference type="Proteomes" id="UP001500166"/>
    </source>
</evidence>
<accession>A0ABP5JUM6</accession>